<evidence type="ECO:0000256" key="5">
    <source>
        <dbReference type="ARBA" id="ARBA00011995"/>
    </source>
</evidence>
<evidence type="ECO:0000256" key="10">
    <source>
        <dbReference type="ARBA" id="ARBA00023033"/>
    </source>
</evidence>
<dbReference type="PRINTS" id="PR00372">
    <property type="entry name" value="FYWHYDRXLASE"/>
</dbReference>
<dbReference type="AlphaFoldDB" id="A0A1D9LEJ7"/>
<evidence type="ECO:0000256" key="11">
    <source>
        <dbReference type="ARBA" id="ARBA00023232"/>
    </source>
</evidence>
<evidence type="ECO:0000256" key="2">
    <source>
        <dbReference type="ARBA" id="ARBA00001954"/>
    </source>
</evidence>
<dbReference type="InterPro" id="IPR036951">
    <property type="entry name" value="ArAA_hydroxylase_sf"/>
</dbReference>
<sequence length="297" mass="33793">MNDRADFVVPDITTRKNVGLSHDANDFTLPQPLDRYSAEDHATWATLYQRQCKLLPGRACDEFLEGLERLEVDADRVPDFNKLNEKLMAATGWKIVAVPGLIPDDVFFEHLANRRFPVTWWLREPHQLDYLQEPDVFHDLFGHVPLLINPVFAYYLEAYGKGGVKAKALGALPMLARLYWYTVEFGLIQTPAGMRIYGAGILSSKSESIYCLESASPNRVGFDLMRIMNTRYRIDTFQKTYFVIDSFKQLFDATAPDFTPLYQELAEAKPWGAGDIAPDDAVITRGDRQGWAETEDV</sequence>
<keyword evidence="10 15" id="KW-0503">Monooxygenase</keyword>
<evidence type="ECO:0000256" key="3">
    <source>
        <dbReference type="ARBA" id="ARBA00005088"/>
    </source>
</evidence>
<evidence type="ECO:0000256" key="4">
    <source>
        <dbReference type="ARBA" id="ARBA00009712"/>
    </source>
</evidence>
<dbReference type="PANTHER" id="PTHR11473:SF24">
    <property type="entry name" value="PHENYLALANINE-4-HYDROXYLASE"/>
    <property type="match status" value="1"/>
</dbReference>
<dbReference type="EMBL" id="CP017707">
    <property type="protein sequence ID" value="AOZ49709.1"/>
    <property type="molecule type" value="Genomic_DNA"/>
</dbReference>
<dbReference type="PROSITE" id="PS51410">
    <property type="entry name" value="BH4_AAA_HYDROXYL_2"/>
    <property type="match status" value="1"/>
</dbReference>
<feature type="domain" description="Biopterin-dependent aromatic amino acid hydroxylase family profile" evidence="14">
    <location>
        <begin position="1"/>
        <end position="297"/>
    </location>
</feature>
<dbReference type="Gene3D" id="1.10.800.10">
    <property type="entry name" value="Aromatic amino acid hydroxylase"/>
    <property type="match status" value="1"/>
</dbReference>
<comment type="cofactor">
    <cofactor evidence="2 13">
        <name>Fe(2+)</name>
        <dbReference type="ChEBI" id="CHEBI:29033"/>
    </cofactor>
</comment>
<evidence type="ECO:0000313" key="16">
    <source>
        <dbReference type="Proteomes" id="UP000178776"/>
    </source>
</evidence>
<dbReference type="InterPro" id="IPR036329">
    <property type="entry name" value="Aro-AA_hydroxylase_C_sf"/>
</dbReference>
<dbReference type="PANTHER" id="PTHR11473">
    <property type="entry name" value="AROMATIC AMINO ACID HYDROXYLASE"/>
    <property type="match status" value="1"/>
</dbReference>
<dbReference type="PROSITE" id="PS00367">
    <property type="entry name" value="BH4_AAA_HYDROXYL_1"/>
    <property type="match status" value="1"/>
</dbReference>
<dbReference type="NCBIfam" id="NF008877">
    <property type="entry name" value="PRK11913.1-2"/>
    <property type="match status" value="1"/>
</dbReference>
<dbReference type="InterPro" id="IPR018301">
    <property type="entry name" value="ArAA_hydroxylase_Fe/CU_BS"/>
</dbReference>
<evidence type="ECO:0000256" key="12">
    <source>
        <dbReference type="ARBA" id="ARBA00029922"/>
    </source>
</evidence>
<comment type="catalytic activity">
    <reaction evidence="1">
        <text>(6R)-L-erythro-5,6,7,8-tetrahydrobiopterin + L-phenylalanine + O2 = (4aS,6R)-4a-hydroxy-L-erythro-5,6,7,8-tetrahydrobiopterin + L-tyrosine</text>
        <dbReference type="Rhea" id="RHEA:20273"/>
        <dbReference type="ChEBI" id="CHEBI:15379"/>
        <dbReference type="ChEBI" id="CHEBI:15642"/>
        <dbReference type="ChEBI" id="CHEBI:58095"/>
        <dbReference type="ChEBI" id="CHEBI:58315"/>
        <dbReference type="ChEBI" id="CHEBI:59560"/>
        <dbReference type="EC" id="1.14.16.1"/>
    </reaction>
</comment>
<keyword evidence="7 13" id="KW-0479">Metal-binding</keyword>
<dbReference type="InterPro" id="IPR001273">
    <property type="entry name" value="ArAA_hydroxylase"/>
</dbReference>
<dbReference type="EC" id="1.14.16.1" evidence="5"/>
<protein>
    <recommendedName>
        <fullName evidence="6">Phenylalanine-4-hydroxylase</fullName>
        <ecNumber evidence="5">1.14.16.1</ecNumber>
    </recommendedName>
    <alternativeName>
        <fullName evidence="12">Phe-4-monooxygenase</fullName>
    </alternativeName>
</protein>
<evidence type="ECO:0000256" key="6">
    <source>
        <dbReference type="ARBA" id="ARBA00020276"/>
    </source>
</evidence>
<evidence type="ECO:0000256" key="13">
    <source>
        <dbReference type="PIRSR" id="PIRSR601273-2"/>
    </source>
</evidence>
<dbReference type="InterPro" id="IPR019774">
    <property type="entry name" value="Aromatic-AA_hydroxylase_C"/>
</dbReference>
<comment type="similarity">
    <text evidence="4">Belongs to the biopterin-dependent aromatic amino acid hydroxylase family.</text>
</comment>
<evidence type="ECO:0000256" key="1">
    <source>
        <dbReference type="ARBA" id="ARBA00001060"/>
    </source>
</evidence>
<keyword evidence="9 13" id="KW-0408">Iron</keyword>
<evidence type="ECO:0000313" key="15">
    <source>
        <dbReference type="EMBL" id="AOZ49709.1"/>
    </source>
</evidence>
<evidence type="ECO:0000259" key="14">
    <source>
        <dbReference type="PROSITE" id="PS51410"/>
    </source>
</evidence>
<accession>A0A1D9LEJ7</accession>
<dbReference type="RefSeq" id="WP_070979252.1">
    <property type="nucleotide sequence ID" value="NZ_CP017707.1"/>
</dbReference>
<dbReference type="UniPathway" id="UPA00139">
    <property type="reaction ID" value="UER00337"/>
</dbReference>
<feature type="binding site" evidence="13">
    <location>
        <position position="184"/>
    </location>
    <ligand>
        <name>Fe cation</name>
        <dbReference type="ChEBI" id="CHEBI:24875"/>
    </ligand>
</feature>
<proteinExistence type="inferred from homology"/>
<name>A0A1D9LEJ7_9NEIS</name>
<gene>
    <name evidence="15" type="ORF">BKX93_06635</name>
</gene>
<keyword evidence="11" id="KW-0585">Phenylalanine catabolism</keyword>
<dbReference type="Pfam" id="PF00351">
    <property type="entry name" value="Biopterin_H"/>
    <property type="match status" value="1"/>
</dbReference>
<organism evidence="15 16">
    <name type="scientific">Chromobacterium vaccinii</name>
    <dbReference type="NCBI Taxonomy" id="1108595"/>
    <lineage>
        <taxon>Bacteria</taxon>
        <taxon>Pseudomonadati</taxon>
        <taxon>Pseudomonadota</taxon>
        <taxon>Betaproteobacteria</taxon>
        <taxon>Neisseriales</taxon>
        <taxon>Chromobacteriaceae</taxon>
        <taxon>Chromobacterium</taxon>
    </lineage>
</organism>
<dbReference type="SUPFAM" id="SSF56534">
    <property type="entry name" value="Aromatic aminoacid monoxygenases, catalytic and oligomerization domains"/>
    <property type="match status" value="1"/>
</dbReference>
<dbReference type="InterPro" id="IPR005960">
    <property type="entry name" value="Phe-4-hydroxylase_mono"/>
</dbReference>
<feature type="binding site" evidence="13">
    <location>
        <position position="138"/>
    </location>
    <ligand>
        <name>Fe cation</name>
        <dbReference type="ChEBI" id="CHEBI:24875"/>
    </ligand>
</feature>
<dbReference type="CDD" id="cd03348">
    <property type="entry name" value="pro_PheOH"/>
    <property type="match status" value="1"/>
</dbReference>
<dbReference type="Proteomes" id="UP000178776">
    <property type="component" value="Chromosome"/>
</dbReference>
<evidence type="ECO:0000256" key="8">
    <source>
        <dbReference type="ARBA" id="ARBA00023002"/>
    </source>
</evidence>
<dbReference type="GO" id="GO:0005506">
    <property type="term" value="F:iron ion binding"/>
    <property type="evidence" value="ECO:0007669"/>
    <property type="project" value="InterPro"/>
</dbReference>
<dbReference type="GO" id="GO:0006559">
    <property type="term" value="P:L-phenylalanine catabolic process"/>
    <property type="evidence" value="ECO:0007669"/>
    <property type="project" value="UniProtKB-UniPathway"/>
</dbReference>
<reference evidence="15 16" key="1">
    <citation type="submission" date="2016-10" db="EMBL/GenBank/DDBJ databases">
        <title>Chromobacterium muskegensis sp. nov., an insecticidal bacterium isolated from Sphagnum bogs.</title>
        <authorList>
            <person name="Sparks M.E."/>
            <person name="Blackburn M.B."/>
            <person name="Gundersen-Rindal D.E."/>
            <person name="Mitchell A."/>
            <person name="Farrar R."/>
            <person name="Kuhar D."/>
        </authorList>
    </citation>
    <scope>NUCLEOTIDE SEQUENCE [LARGE SCALE GENOMIC DNA]</scope>
    <source>
        <strain evidence="15 16">21-1</strain>
    </source>
</reference>
<dbReference type="GO" id="GO:0004505">
    <property type="term" value="F:phenylalanine 4-monooxygenase activity"/>
    <property type="evidence" value="ECO:0007669"/>
    <property type="project" value="UniProtKB-EC"/>
</dbReference>
<dbReference type="KEGG" id="cvc:BKX93_06635"/>
<dbReference type="NCBIfam" id="TIGR01267">
    <property type="entry name" value="Phe4hydrox_mono"/>
    <property type="match status" value="1"/>
</dbReference>
<evidence type="ECO:0000256" key="9">
    <source>
        <dbReference type="ARBA" id="ARBA00023004"/>
    </source>
</evidence>
<evidence type="ECO:0000256" key="7">
    <source>
        <dbReference type="ARBA" id="ARBA00022723"/>
    </source>
</evidence>
<keyword evidence="8" id="KW-0560">Oxidoreductase</keyword>
<feature type="binding site" evidence="13">
    <location>
        <position position="143"/>
    </location>
    <ligand>
        <name>Fe cation</name>
        <dbReference type="ChEBI" id="CHEBI:24875"/>
    </ligand>
</feature>
<dbReference type="STRING" id="1108595.BKX93_06635"/>
<comment type="pathway">
    <text evidence="3">Amino-acid degradation; L-phenylalanine degradation; acetoacetate and fumarate from L-phenylalanine: step 1/6.</text>
</comment>
<dbReference type="GeneID" id="68840883"/>